<proteinExistence type="predicted"/>
<sequence>MALHTLTILSRSSAPILHKISCLSKLYADCPLVFALSPNVEPPELSKLVKALTTFSTQAIGCLSAPLPDRSYQNLIACSLAVFKPEDCVVFRSTIPGRPTPQVGRWHAFRNKDEAPTQNHAPPEGAFNWADIWDGSAGGVLLPPSLQQIGPGDVSEVVYFSDNSPEGLSNSLQLKGGQQLGLIATSTPFVTGRPVTLFHNRDIYDSGAVGIVIKRLQKGRARTRTEFLGAIPLSSPMTVTHCEGNLVNSLDGSNPTQLLLNAIQKSGMEMDASGSFKNDEKFLLGTIRSGMLGQIYNITAGDPHRGSISLESQNAPMAGTQVQFFHRPKSTIVKAPTRSSLSSINSIQFLTAPETTLEANTDQAEETESVKIISNTFLASSENGFIICRSDHDEAETAWTCTVPGGVATLEWPTL</sequence>
<gene>
    <name evidence="1" type="ORF">Hypma_003478</name>
</gene>
<dbReference type="AlphaFoldDB" id="A0A369J4J0"/>
<evidence type="ECO:0008006" key="3">
    <source>
        <dbReference type="Google" id="ProtNLM"/>
    </source>
</evidence>
<dbReference type="EMBL" id="LUEZ02000136">
    <property type="protein sequence ID" value="RDB16060.1"/>
    <property type="molecule type" value="Genomic_DNA"/>
</dbReference>
<keyword evidence="2" id="KW-1185">Reference proteome</keyword>
<reference evidence="1" key="1">
    <citation type="submission" date="2018-04" db="EMBL/GenBank/DDBJ databases">
        <title>Whole genome sequencing of Hypsizygus marmoreus.</title>
        <authorList>
            <person name="Choi I.-G."/>
            <person name="Min B."/>
            <person name="Kim J.-G."/>
            <person name="Kim S."/>
            <person name="Oh Y.-L."/>
            <person name="Kong W.-S."/>
            <person name="Park H."/>
            <person name="Jeong J."/>
            <person name="Song E.-S."/>
        </authorList>
    </citation>
    <scope>NUCLEOTIDE SEQUENCE [LARGE SCALE GENOMIC DNA]</scope>
    <source>
        <strain evidence="1">51987-8</strain>
    </source>
</reference>
<accession>A0A369J4J0</accession>
<dbReference type="Proteomes" id="UP000076154">
    <property type="component" value="Unassembled WGS sequence"/>
</dbReference>
<evidence type="ECO:0000313" key="1">
    <source>
        <dbReference type="EMBL" id="RDB16060.1"/>
    </source>
</evidence>
<protein>
    <recommendedName>
        <fullName evidence="3">FIST domain-containing protein</fullName>
    </recommendedName>
</protein>
<evidence type="ECO:0000313" key="2">
    <source>
        <dbReference type="Proteomes" id="UP000076154"/>
    </source>
</evidence>
<organism evidence="1 2">
    <name type="scientific">Hypsizygus marmoreus</name>
    <name type="common">White beech mushroom</name>
    <name type="synonym">Agaricus marmoreus</name>
    <dbReference type="NCBI Taxonomy" id="39966"/>
    <lineage>
        <taxon>Eukaryota</taxon>
        <taxon>Fungi</taxon>
        <taxon>Dikarya</taxon>
        <taxon>Basidiomycota</taxon>
        <taxon>Agaricomycotina</taxon>
        <taxon>Agaricomycetes</taxon>
        <taxon>Agaricomycetidae</taxon>
        <taxon>Agaricales</taxon>
        <taxon>Tricholomatineae</taxon>
        <taxon>Lyophyllaceae</taxon>
        <taxon>Hypsizygus</taxon>
    </lineage>
</organism>
<dbReference type="OrthoDB" id="10251508at2759"/>
<dbReference type="InParanoid" id="A0A369J4J0"/>
<name>A0A369J4J0_HYPMA</name>
<comment type="caution">
    <text evidence="1">The sequence shown here is derived from an EMBL/GenBank/DDBJ whole genome shotgun (WGS) entry which is preliminary data.</text>
</comment>